<dbReference type="PANTHER" id="PTHR10891">
    <property type="entry name" value="EF-HAND CALCIUM-BINDING DOMAIN CONTAINING PROTEIN"/>
    <property type="match status" value="1"/>
</dbReference>
<dbReference type="SUPFAM" id="SSF47473">
    <property type="entry name" value="EF-hand"/>
    <property type="match status" value="1"/>
</dbReference>
<keyword evidence="1" id="KW-0479">Metal-binding</keyword>
<dbReference type="FunFam" id="1.10.238.10:FF:000001">
    <property type="entry name" value="Calmodulin 1"/>
    <property type="match status" value="1"/>
</dbReference>
<accession>A0AAN7L3S3</accession>
<evidence type="ECO:0000313" key="6">
    <source>
        <dbReference type="Proteomes" id="UP001346149"/>
    </source>
</evidence>
<dbReference type="Pfam" id="PF13499">
    <property type="entry name" value="EF-hand_7"/>
    <property type="match status" value="2"/>
</dbReference>
<dbReference type="InterPro" id="IPR039647">
    <property type="entry name" value="EF_hand_pair_protein_CML-like"/>
</dbReference>
<dbReference type="InterPro" id="IPR011992">
    <property type="entry name" value="EF-hand-dom_pair"/>
</dbReference>
<keyword evidence="6" id="KW-1185">Reference proteome</keyword>
<evidence type="ECO:0000256" key="3">
    <source>
        <dbReference type="ARBA" id="ARBA00022837"/>
    </source>
</evidence>
<feature type="domain" description="EF-hand" evidence="4">
    <location>
        <begin position="63"/>
        <end position="98"/>
    </location>
</feature>
<dbReference type="PROSITE" id="PS00018">
    <property type="entry name" value="EF_HAND_1"/>
    <property type="match status" value="4"/>
</dbReference>
<dbReference type="EMBL" id="JAXQNO010000017">
    <property type="protein sequence ID" value="KAK4778451.1"/>
    <property type="molecule type" value="Genomic_DNA"/>
</dbReference>
<feature type="domain" description="EF-hand" evidence="4">
    <location>
        <begin position="133"/>
        <end position="168"/>
    </location>
</feature>
<feature type="domain" description="EF-hand" evidence="4">
    <location>
        <begin position="99"/>
        <end position="132"/>
    </location>
</feature>
<dbReference type="GO" id="GO:0005509">
    <property type="term" value="F:calcium ion binding"/>
    <property type="evidence" value="ECO:0007669"/>
    <property type="project" value="InterPro"/>
</dbReference>
<gene>
    <name evidence="5" type="ORF">SAY86_005979</name>
</gene>
<keyword evidence="3" id="KW-0106">Calcium</keyword>
<dbReference type="Gene3D" id="1.10.238.10">
    <property type="entry name" value="EF-hand"/>
    <property type="match status" value="2"/>
</dbReference>
<sequence>MSATANLESSAAVGAGADCTSSHAQSTTDAELQKVFDQFDTNCDGKISLEELSKVLSAVGSVTSRDDVQRAMEEIDTDRDGFISLAEFSALCQSNSSAETDLRDAFDLYDMDKNGLVSASELHLVLNRLNMGCSLEDCVRMITLVDCDGDGNVNYAEFKKMMTTGTIANFSSA</sequence>
<dbReference type="InterPro" id="IPR002048">
    <property type="entry name" value="EF_hand_dom"/>
</dbReference>
<proteinExistence type="predicted"/>
<name>A0AAN7L3S3_TRANT</name>
<dbReference type="PROSITE" id="PS50222">
    <property type="entry name" value="EF_HAND_2"/>
    <property type="match status" value="4"/>
</dbReference>
<evidence type="ECO:0000256" key="1">
    <source>
        <dbReference type="ARBA" id="ARBA00022723"/>
    </source>
</evidence>
<evidence type="ECO:0000256" key="2">
    <source>
        <dbReference type="ARBA" id="ARBA00022737"/>
    </source>
</evidence>
<evidence type="ECO:0000313" key="5">
    <source>
        <dbReference type="EMBL" id="KAK4778451.1"/>
    </source>
</evidence>
<evidence type="ECO:0000259" key="4">
    <source>
        <dbReference type="PROSITE" id="PS50222"/>
    </source>
</evidence>
<keyword evidence="2" id="KW-0677">Repeat</keyword>
<feature type="domain" description="EF-hand" evidence="4">
    <location>
        <begin position="27"/>
        <end position="62"/>
    </location>
</feature>
<protein>
    <recommendedName>
        <fullName evidence="4">EF-hand domain-containing protein</fullName>
    </recommendedName>
</protein>
<dbReference type="SMART" id="SM00054">
    <property type="entry name" value="EFh"/>
    <property type="match status" value="4"/>
</dbReference>
<reference evidence="5 6" key="1">
    <citation type="journal article" date="2023" name="Hortic Res">
        <title>Pangenome of water caltrop reveals structural variations and asymmetric subgenome divergence after allopolyploidization.</title>
        <authorList>
            <person name="Zhang X."/>
            <person name="Chen Y."/>
            <person name="Wang L."/>
            <person name="Yuan Y."/>
            <person name="Fang M."/>
            <person name="Shi L."/>
            <person name="Lu R."/>
            <person name="Comes H.P."/>
            <person name="Ma Y."/>
            <person name="Chen Y."/>
            <person name="Huang G."/>
            <person name="Zhou Y."/>
            <person name="Zheng Z."/>
            <person name="Qiu Y."/>
        </authorList>
    </citation>
    <scope>NUCLEOTIDE SEQUENCE [LARGE SCALE GENOMIC DNA]</scope>
    <source>
        <strain evidence="5">F231</strain>
    </source>
</reference>
<comment type="caution">
    <text evidence="5">The sequence shown here is derived from an EMBL/GenBank/DDBJ whole genome shotgun (WGS) entry which is preliminary data.</text>
</comment>
<dbReference type="AlphaFoldDB" id="A0AAN7L3S3"/>
<dbReference type="CDD" id="cd00051">
    <property type="entry name" value="EFh"/>
    <property type="match status" value="2"/>
</dbReference>
<dbReference type="Proteomes" id="UP001346149">
    <property type="component" value="Unassembled WGS sequence"/>
</dbReference>
<dbReference type="InterPro" id="IPR018247">
    <property type="entry name" value="EF_Hand_1_Ca_BS"/>
</dbReference>
<organism evidence="5 6">
    <name type="scientific">Trapa natans</name>
    <name type="common">Water chestnut</name>
    <dbReference type="NCBI Taxonomy" id="22666"/>
    <lineage>
        <taxon>Eukaryota</taxon>
        <taxon>Viridiplantae</taxon>
        <taxon>Streptophyta</taxon>
        <taxon>Embryophyta</taxon>
        <taxon>Tracheophyta</taxon>
        <taxon>Spermatophyta</taxon>
        <taxon>Magnoliopsida</taxon>
        <taxon>eudicotyledons</taxon>
        <taxon>Gunneridae</taxon>
        <taxon>Pentapetalae</taxon>
        <taxon>rosids</taxon>
        <taxon>malvids</taxon>
        <taxon>Myrtales</taxon>
        <taxon>Lythraceae</taxon>
        <taxon>Trapa</taxon>
    </lineage>
</organism>